<evidence type="ECO:0000256" key="1">
    <source>
        <dbReference type="ARBA" id="ARBA00004141"/>
    </source>
</evidence>
<dbReference type="GO" id="GO:0016887">
    <property type="term" value="F:ATP hydrolysis activity"/>
    <property type="evidence" value="ECO:0007669"/>
    <property type="project" value="InterPro"/>
</dbReference>
<gene>
    <name evidence="12" type="ORF">CXB51_001346</name>
</gene>
<keyword evidence="4 10" id="KW-0812">Transmembrane</keyword>
<dbReference type="SUPFAM" id="SSF52540">
    <property type="entry name" value="P-loop containing nucleoside triphosphate hydrolases"/>
    <property type="match status" value="1"/>
</dbReference>
<feature type="transmembrane region" description="Helical" evidence="10">
    <location>
        <begin position="624"/>
        <end position="648"/>
    </location>
</feature>
<dbReference type="InterPro" id="IPR050352">
    <property type="entry name" value="ABCG_transporters"/>
</dbReference>
<evidence type="ECO:0000256" key="7">
    <source>
        <dbReference type="ARBA" id="ARBA00022989"/>
    </source>
</evidence>
<feature type="region of interest" description="Disordered" evidence="9">
    <location>
        <begin position="29"/>
        <end position="73"/>
    </location>
</feature>
<keyword evidence="3" id="KW-0813">Transport</keyword>
<evidence type="ECO:0000313" key="13">
    <source>
        <dbReference type="Proteomes" id="UP000701853"/>
    </source>
</evidence>
<dbReference type="EMBL" id="JAHUZN010000001">
    <property type="protein sequence ID" value="KAG8503361.1"/>
    <property type="molecule type" value="Genomic_DNA"/>
</dbReference>
<feature type="transmembrane region" description="Helical" evidence="10">
    <location>
        <begin position="660"/>
        <end position="683"/>
    </location>
</feature>
<comment type="similarity">
    <text evidence="2">Belongs to the ABC transporter superfamily. ABCG family. Eye pigment precursor importer (TC 3.A.1.204) subfamily.</text>
</comment>
<feature type="transmembrane region" description="Helical" evidence="10">
    <location>
        <begin position="600"/>
        <end position="618"/>
    </location>
</feature>
<dbReference type="OrthoDB" id="66620at2759"/>
<dbReference type="Pfam" id="PF00005">
    <property type="entry name" value="ABC_tran"/>
    <property type="match status" value="1"/>
</dbReference>
<dbReference type="SMART" id="SM00382">
    <property type="entry name" value="AAA"/>
    <property type="match status" value="1"/>
</dbReference>
<dbReference type="AlphaFoldDB" id="A0A8J6DC99"/>
<dbReference type="PROSITE" id="PS00211">
    <property type="entry name" value="ABC_TRANSPORTER_1"/>
    <property type="match status" value="1"/>
</dbReference>
<evidence type="ECO:0000256" key="9">
    <source>
        <dbReference type="SAM" id="MobiDB-lite"/>
    </source>
</evidence>
<proteinExistence type="inferred from homology"/>
<dbReference type="PANTHER" id="PTHR48041:SF94">
    <property type="entry name" value="ABC TRANSPORTER G FAMILY MEMBER 22"/>
    <property type="match status" value="1"/>
</dbReference>
<dbReference type="InterPro" id="IPR013525">
    <property type="entry name" value="ABC2_TM"/>
</dbReference>
<evidence type="ECO:0000256" key="6">
    <source>
        <dbReference type="ARBA" id="ARBA00022840"/>
    </source>
</evidence>
<dbReference type="GO" id="GO:0140359">
    <property type="term" value="F:ABC-type transporter activity"/>
    <property type="evidence" value="ECO:0007669"/>
    <property type="project" value="InterPro"/>
</dbReference>
<dbReference type="PROSITE" id="PS50893">
    <property type="entry name" value="ABC_TRANSPORTER_2"/>
    <property type="match status" value="1"/>
</dbReference>
<comment type="caution">
    <text evidence="12">The sequence shown here is derived from an EMBL/GenBank/DDBJ whole genome shotgun (WGS) entry which is preliminary data.</text>
</comment>
<evidence type="ECO:0000259" key="11">
    <source>
        <dbReference type="PROSITE" id="PS50893"/>
    </source>
</evidence>
<organism evidence="12 13">
    <name type="scientific">Gossypium anomalum</name>
    <dbReference type="NCBI Taxonomy" id="47600"/>
    <lineage>
        <taxon>Eukaryota</taxon>
        <taxon>Viridiplantae</taxon>
        <taxon>Streptophyta</taxon>
        <taxon>Embryophyta</taxon>
        <taxon>Tracheophyta</taxon>
        <taxon>Spermatophyta</taxon>
        <taxon>Magnoliopsida</taxon>
        <taxon>eudicotyledons</taxon>
        <taxon>Gunneridae</taxon>
        <taxon>Pentapetalae</taxon>
        <taxon>rosids</taxon>
        <taxon>malvids</taxon>
        <taxon>Malvales</taxon>
        <taxon>Malvaceae</taxon>
        <taxon>Malvoideae</taxon>
        <taxon>Gossypium</taxon>
    </lineage>
</organism>
<feature type="transmembrane region" description="Helical" evidence="10">
    <location>
        <begin position="512"/>
        <end position="532"/>
    </location>
</feature>
<feature type="compositionally biased region" description="Polar residues" evidence="9">
    <location>
        <begin position="29"/>
        <end position="48"/>
    </location>
</feature>
<name>A0A8J6DC99_9ROSI</name>
<evidence type="ECO:0000256" key="2">
    <source>
        <dbReference type="ARBA" id="ARBA00005814"/>
    </source>
</evidence>
<dbReference type="PANTHER" id="PTHR48041">
    <property type="entry name" value="ABC TRANSPORTER G FAMILY MEMBER 28"/>
    <property type="match status" value="1"/>
</dbReference>
<dbReference type="Pfam" id="PF19055">
    <property type="entry name" value="ABC2_membrane_7"/>
    <property type="match status" value="1"/>
</dbReference>
<dbReference type="InterPro" id="IPR027417">
    <property type="entry name" value="P-loop_NTPase"/>
</dbReference>
<feature type="transmembrane region" description="Helical" evidence="10">
    <location>
        <begin position="544"/>
        <end position="566"/>
    </location>
</feature>
<dbReference type="GO" id="GO:0016020">
    <property type="term" value="C:membrane"/>
    <property type="evidence" value="ECO:0007669"/>
    <property type="project" value="UniProtKB-SubCell"/>
</dbReference>
<dbReference type="InterPro" id="IPR003593">
    <property type="entry name" value="AAA+_ATPase"/>
</dbReference>
<keyword evidence="8 10" id="KW-0472">Membrane</keyword>
<evidence type="ECO:0000256" key="8">
    <source>
        <dbReference type="ARBA" id="ARBA00023136"/>
    </source>
</evidence>
<evidence type="ECO:0000313" key="12">
    <source>
        <dbReference type="EMBL" id="KAG8503361.1"/>
    </source>
</evidence>
<dbReference type="InterPro" id="IPR043926">
    <property type="entry name" value="ABCG_dom"/>
</dbReference>
<dbReference type="FunFam" id="3.40.50.300:FF:000337">
    <property type="entry name" value="ABC transporter G family member 22"/>
    <property type="match status" value="1"/>
</dbReference>
<evidence type="ECO:0000256" key="4">
    <source>
        <dbReference type="ARBA" id="ARBA00022692"/>
    </source>
</evidence>
<dbReference type="Pfam" id="PF01061">
    <property type="entry name" value="ABC2_membrane"/>
    <property type="match status" value="1"/>
</dbReference>
<dbReference type="InterPro" id="IPR003439">
    <property type="entry name" value="ABC_transporter-like_ATP-bd"/>
</dbReference>
<dbReference type="Gene3D" id="3.40.50.300">
    <property type="entry name" value="P-loop containing nucleotide triphosphate hydrolases"/>
    <property type="match status" value="1"/>
</dbReference>
<keyword evidence="6" id="KW-0067">ATP-binding</keyword>
<keyword evidence="7 10" id="KW-1133">Transmembrane helix</keyword>
<reference evidence="12 13" key="1">
    <citation type="journal article" date="2021" name="bioRxiv">
        <title>The Gossypium anomalum genome as a resource for cotton improvement and evolutionary analysis of hybrid incompatibility.</title>
        <authorList>
            <person name="Grover C.E."/>
            <person name="Yuan D."/>
            <person name="Arick M.A."/>
            <person name="Miller E.R."/>
            <person name="Hu G."/>
            <person name="Peterson D.G."/>
            <person name="Wendel J.F."/>
            <person name="Udall J.A."/>
        </authorList>
    </citation>
    <scope>NUCLEOTIDE SEQUENCE [LARGE SCALE GENOMIC DNA]</scope>
    <source>
        <strain evidence="12">JFW-Udall</strain>
        <tissue evidence="12">Leaf</tissue>
    </source>
</reference>
<evidence type="ECO:0000256" key="10">
    <source>
        <dbReference type="SAM" id="Phobius"/>
    </source>
</evidence>
<accession>A0A8J6DC99</accession>
<protein>
    <recommendedName>
        <fullName evidence="11">ABC transporter domain-containing protein</fullName>
    </recommendedName>
</protein>
<dbReference type="Proteomes" id="UP000701853">
    <property type="component" value="Chromosome 1"/>
</dbReference>
<evidence type="ECO:0000256" key="3">
    <source>
        <dbReference type="ARBA" id="ARBA00022448"/>
    </source>
</evidence>
<sequence length="745" mass="82400">MEKSSNSTTLGRTKSDQLLETLAAVFKSPTSQSDLAPGTSDSGGTLSRKSSRRLVVGASPARSSGGGSRNAHIRKARSAQMKLDLEELSSGAALSRASSASLGFSFSFTGFTVPPDEIADSKLFSDDDIPEDIEAGICRPKFQAEPTLPIYLKFREVSYKVVIKGMTSSEERDILNGISGDVSPGEVVALMGPSGSGKTTLLNILGGRLTHSAVAGSVTYNGQPYSKFLKSRIGFVTQDDVLFPHLTVKETLTYAALLRLPMTLTKQQKEKRALDVIYELGLDRCQDTMIGGSFVRGVSGGERKRVCIGNEIIINPSLLFLDEPTSGLDSTTALRTVQTLQDIAEAGKTVLTTIHQPSSRLFHKFDKLIVLGKGSLLYFGKASEATDYFSSIGCSPLIAMNPAEFLLDLANGNLNDISVPPELEDRVQMENSETETRNGKPPPQVVHEYLVEAYELRFSENENKLMDPLPLDEEPKLKVLSSKRQWGASWWQQYCILFIRGIKERRHDYFSWLRITQVLSTAIILGLLWWQSDSKTSRGRQDQAGLLFFIAVFWGFFPVFTAIFTFPQERAMLSKERAADMYRLSAYFLARTTSDLPLDLILPVLFILVVYFMAGLRLSAGPFFLSMLTVFLCIVAAQGLGLAIGATLMDLKRATTLASVTVMTFMLAGGFFVERVPVFISWIRYLSFNYHTYKLLLKVQYQDMVPPLKGIQTDNGSREVGALVAMIFGYRLLAYLSLRRMKLHS</sequence>
<keyword evidence="13" id="KW-1185">Reference proteome</keyword>
<feature type="domain" description="ABC transporter" evidence="11">
    <location>
        <begin position="152"/>
        <end position="398"/>
    </location>
</feature>
<comment type="subcellular location">
    <subcellularLocation>
        <location evidence="1">Membrane</location>
        <topology evidence="1">Multi-pass membrane protein</topology>
    </subcellularLocation>
</comment>
<evidence type="ECO:0000256" key="5">
    <source>
        <dbReference type="ARBA" id="ARBA00022741"/>
    </source>
</evidence>
<keyword evidence="5" id="KW-0547">Nucleotide-binding</keyword>
<dbReference type="CDD" id="cd03213">
    <property type="entry name" value="ABCG_EPDR"/>
    <property type="match status" value="1"/>
</dbReference>
<dbReference type="InterPro" id="IPR017871">
    <property type="entry name" value="ABC_transporter-like_CS"/>
</dbReference>
<dbReference type="GO" id="GO:0005524">
    <property type="term" value="F:ATP binding"/>
    <property type="evidence" value="ECO:0007669"/>
    <property type="project" value="UniProtKB-KW"/>
</dbReference>